<gene>
    <name evidence="1" type="ORF">EGW08_020570</name>
</gene>
<feature type="non-terminal residue" evidence="1">
    <location>
        <position position="529"/>
    </location>
</feature>
<reference evidence="1 2" key="1">
    <citation type="submission" date="2019-01" db="EMBL/GenBank/DDBJ databases">
        <title>A draft genome assembly of the solar-powered sea slug Elysia chlorotica.</title>
        <authorList>
            <person name="Cai H."/>
            <person name="Li Q."/>
            <person name="Fang X."/>
            <person name="Li J."/>
            <person name="Curtis N.E."/>
            <person name="Altenburger A."/>
            <person name="Shibata T."/>
            <person name="Feng M."/>
            <person name="Maeda T."/>
            <person name="Schwartz J.A."/>
            <person name="Shigenobu S."/>
            <person name="Lundholm N."/>
            <person name="Nishiyama T."/>
            <person name="Yang H."/>
            <person name="Hasebe M."/>
            <person name="Li S."/>
            <person name="Pierce S.K."/>
            <person name="Wang J."/>
        </authorList>
    </citation>
    <scope>NUCLEOTIDE SEQUENCE [LARGE SCALE GENOMIC DNA]</scope>
    <source>
        <strain evidence="1">EC2010</strain>
        <tissue evidence="1">Whole organism of an adult</tissue>
    </source>
</reference>
<proteinExistence type="predicted"/>
<dbReference type="EMBL" id="RQTK01001177">
    <property type="protein sequence ID" value="RUS71664.1"/>
    <property type="molecule type" value="Genomic_DNA"/>
</dbReference>
<name>A0A433SQW9_ELYCH</name>
<evidence type="ECO:0000313" key="1">
    <source>
        <dbReference type="EMBL" id="RUS71664.1"/>
    </source>
</evidence>
<comment type="caution">
    <text evidence="1">The sequence shown here is derived from an EMBL/GenBank/DDBJ whole genome shotgun (WGS) entry which is preliminary data.</text>
</comment>
<organism evidence="1 2">
    <name type="scientific">Elysia chlorotica</name>
    <name type="common">Eastern emerald elysia</name>
    <name type="synonym">Sea slug</name>
    <dbReference type="NCBI Taxonomy" id="188477"/>
    <lineage>
        <taxon>Eukaryota</taxon>
        <taxon>Metazoa</taxon>
        <taxon>Spiralia</taxon>
        <taxon>Lophotrochozoa</taxon>
        <taxon>Mollusca</taxon>
        <taxon>Gastropoda</taxon>
        <taxon>Heterobranchia</taxon>
        <taxon>Euthyneura</taxon>
        <taxon>Panpulmonata</taxon>
        <taxon>Sacoglossa</taxon>
        <taxon>Placobranchoidea</taxon>
        <taxon>Plakobranchidae</taxon>
        <taxon>Elysia</taxon>
    </lineage>
</organism>
<accession>A0A433SQW9</accession>
<protein>
    <submittedName>
        <fullName evidence="1">Uncharacterized protein</fullName>
    </submittedName>
</protein>
<sequence length="529" mass="58905">MNTDFTGWWKKGFLQLFWTNEAWVSTESNVTQALQSLVNSVQSYEAGVCDREVMLNIKKLVSVMFQRLPVVLQERVVLCYLKNHHQEKCIHKVKGGGAQLLPSLMDEEGLLGELTFILNRLTLENAQLQTSYLLFLCLFHTPTVMSHLVHAALSSNAQTEAVIKVLRSMPLVCQFSELETKCCHLVSTISNMIGQMEVNGKQVQIIANFLYSVAEPYLIKSVDATNTQEVEIDGVLPLTNVLRCFIFPCLDSKTSPSDPLRSRILESEDAGFQGMSPVDEASQAPQGESPNVDVGLATLELLLKRTVEQKKAVDFAKFQPIPLAVALSDCYCHNFTLLVSVGGDRGSQLQVCPDRKSRRLASGRCLTLLLQLVKSAWDLFSAEEKTWLYQTVRERSWLHAALLAPALIDCVGWSTMYKTGLSDLCESIKAAPEVSTRRCLYLVQLAVVNDTMFQAVCQELQAQRDWAVSTGCLLVALKWIFLTAVTEEMDYAAQVVKLLLSRSFKDQGDTLEATGPSKFDESSPNVILC</sequence>
<evidence type="ECO:0000313" key="2">
    <source>
        <dbReference type="Proteomes" id="UP000271974"/>
    </source>
</evidence>
<keyword evidence="2" id="KW-1185">Reference proteome</keyword>
<dbReference type="OrthoDB" id="6087047at2759"/>
<dbReference type="Proteomes" id="UP000271974">
    <property type="component" value="Unassembled WGS sequence"/>
</dbReference>
<dbReference type="AlphaFoldDB" id="A0A433SQW9"/>